<evidence type="ECO:0000313" key="1">
    <source>
        <dbReference type="EMBL" id="SFF96797.1"/>
    </source>
</evidence>
<reference evidence="1 2" key="1">
    <citation type="submission" date="2016-10" db="EMBL/GenBank/DDBJ databases">
        <authorList>
            <person name="de Groot N.N."/>
        </authorList>
    </citation>
    <scope>NUCLEOTIDE SEQUENCE [LARGE SCALE GENOMIC DNA]</scope>
    <source>
        <strain evidence="1 2">DSM 44945</strain>
    </source>
</reference>
<dbReference type="STRING" id="201973.SAMN04488025_11070"/>
<organism evidence="1 2">
    <name type="scientific">Planifilum fulgidum</name>
    <dbReference type="NCBI Taxonomy" id="201973"/>
    <lineage>
        <taxon>Bacteria</taxon>
        <taxon>Bacillati</taxon>
        <taxon>Bacillota</taxon>
        <taxon>Bacilli</taxon>
        <taxon>Bacillales</taxon>
        <taxon>Thermoactinomycetaceae</taxon>
        <taxon>Planifilum</taxon>
    </lineage>
</organism>
<dbReference type="Proteomes" id="UP000198661">
    <property type="component" value="Unassembled WGS sequence"/>
</dbReference>
<name>A0A1I2N4Z4_9BACL</name>
<accession>A0A1I2N4Z4</accession>
<evidence type="ECO:0000313" key="2">
    <source>
        <dbReference type="Proteomes" id="UP000198661"/>
    </source>
</evidence>
<dbReference type="AlphaFoldDB" id="A0A1I2N4Z4"/>
<sequence>MTDIRLEQGLAESGAPIGFPELPEDFFEAVRRRFSLDGSGRMMVLWQGAGVFLSFAGDFESILLVDPEPGRMAESMWEAERLGIKNAIFLEGGRRVLHPRMGRFRLVIVQDPFLRKDRKRCLSFLANMTEPEGGVVIADVQRCGPPADWQKAALDVLRDRIGAELSESHPTGSTACDEQSLPFRYTETYTHHWSRKRSISQAVNEILSACCAPIKERAALEGELCAALRKAEPSGVLVEVLRLNAIFAWN</sequence>
<proteinExistence type="predicted"/>
<dbReference type="RefSeq" id="WP_092037567.1">
    <property type="nucleotide sequence ID" value="NZ_FOOK01000010.1"/>
</dbReference>
<protein>
    <recommendedName>
        <fullName evidence="3">Methyltransferase domain-containing protein</fullName>
    </recommendedName>
</protein>
<dbReference type="OrthoDB" id="9797252at2"/>
<keyword evidence="2" id="KW-1185">Reference proteome</keyword>
<evidence type="ECO:0008006" key="3">
    <source>
        <dbReference type="Google" id="ProtNLM"/>
    </source>
</evidence>
<gene>
    <name evidence="1" type="ORF">SAMN04488025_11070</name>
</gene>
<dbReference type="EMBL" id="FOOK01000010">
    <property type="protein sequence ID" value="SFF96797.1"/>
    <property type="molecule type" value="Genomic_DNA"/>
</dbReference>